<sequence length="87" mass="9439">MVYTLPIPSIFILFCGILLRTDLPDIGESILMDRDSFMPADTSVGGAGEARVPGPMKHQSDLTKVSTLPRDKYVGRRAVCSESNAVL</sequence>
<dbReference type="AlphaFoldDB" id="A0A0C9ZHX9"/>
<dbReference type="HOGENOM" id="CLU_2484193_0_0_1"/>
<keyword evidence="1" id="KW-0732">Signal</keyword>
<keyword evidence="3" id="KW-1185">Reference proteome</keyword>
<dbReference type="Proteomes" id="UP000054018">
    <property type="component" value="Unassembled WGS sequence"/>
</dbReference>
<reference evidence="3" key="2">
    <citation type="submission" date="2015-01" db="EMBL/GenBank/DDBJ databases">
        <title>Evolutionary Origins and Diversification of the Mycorrhizal Mutualists.</title>
        <authorList>
            <consortium name="DOE Joint Genome Institute"/>
            <consortium name="Mycorrhizal Genomics Consortium"/>
            <person name="Kohler A."/>
            <person name="Kuo A."/>
            <person name="Nagy L.G."/>
            <person name="Floudas D."/>
            <person name="Copeland A."/>
            <person name="Barry K.W."/>
            <person name="Cichocki N."/>
            <person name="Veneault-Fourrey C."/>
            <person name="LaButti K."/>
            <person name="Lindquist E.A."/>
            <person name="Lipzen A."/>
            <person name="Lundell T."/>
            <person name="Morin E."/>
            <person name="Murat C."/>
            <person name="Riley R."/>
            <person name="Ohm R."/>
            <person name="Sun H."/>
            <person name="Tunlid A."/>
            <person name="Henrissat B."/>
            <person name="Grigoriev I.V."/>
            <person name="Hibbett D.S."/>
            <person name="Martin F."/>
        </authorList>
    </citation>
    <scope>NUCLEOTIDE SEQUENCE [LARGE SCALE GENOMIC DNA]</scope>
    <source>
        <strain evidence="3">441</strain>
    </source>
</reference>
<accession>A0A0C9ZHX9</accession>
<feature type="signal peptide" evidence="1">
    <location>
        <begin position="1"/>
        <end position="20"/>
    </location>
</feature>
<evidence type="ECO:0000313" key="3">
    <source>
        <dbReference type="Proteomes" id="UP000054018"/>
    </source>
</evidence>
<name>A0A0C9ZHX9_9AGAM</name>
<feature type="chain" id="PRO_5002207116" evidence="1">
    <location>
        <begin position="21"/>
        <end position="87"/>
    </location>
</feature>
<protein>
    <submittedName>
        <fullName evidence="2">Uncharacterized protein</fullName>
    </submittedName>
</protein>
<evidence type="ECO:0000256" key="1">
    <source>
        <dbReference type="SAM" id="SignalP"/>
    </source>
</evidence>
<organism evidence="2 3">
    <name type="scientific">Pisolithus microcarpus 441</name>
    <dbReference type="NCBI Taxonomy" id="765257"/>
    <lineage>
        <taxon>Eukaryota</taxon>
        <taxon>Fungi</taxon>
        <taxon>Dikarya</taxon>
        <taxon>Basidiomycota</taxon>
        <taxon>Agaricomycotina</taxon>
        <taxon>Agaricomycetes</taxon>
        <taxon>Agaricomycetidae</taxon>
        <taxon>Boletales</taxon>
        <taxon>Sclerodermatineae</taxon>
        <taxon>Pisolithaceae</taxon>
        <taxon>Pisolithus</taxon>
    </lineage>
</organism>
<evidence type="ECO:0000313" key="2">
    <source>
        <dbReference type="EMBL" id="KIK28861.1"/>
    </source>
</evidence>
<proteinExistence type="predicted"/>
<gene>
    <name evidence="2" type="ORF">PISMIDRAFT_673107</name>
</gene>
<reference evidence="2 3" key="1">
    <citation type="submission" date="2014-04" db="EMBL/GenBank/DDBJ databases">
        <authorList>
            <consortium name="DOE Joint Genome Institute"/>
            <person name="Kuo A."/>
            <person name="Kohler A."/>
            <person name="Costa M.D."/>
            <person name="Nagy L.G."/>
            <person name="Floudas D."/>
            <person name="Copeland A."/>
            <person name="Barry K.W."/>
            <person name="Cichocki N."/>
            <person name="Veneault-Fourrey C."/>
            <person name="LaButti K."/>
            <person name="Lindquist E.A."/>
            <person name="Lipzen A."/>
            <person name="Lundell T."/>
            <person name="Morin E."/>
            <person name="Murat C."/>
            <person name="Sun H."/>
            <person name="Tunlid A."/>
            <person name="Henrissat B."/>
            <person name="Grigoriev I.V."/>
            <person name="Hibbett D.S."/>
            <person name="Martin F."/>
            <person name="Nordberg H.P."/>
            <person name="Cantor M.N."/>
            <person name="Hua S.X."/>
        </authorList>
    </citation>
    <scope>NUCLEOTIDE SEQUENCE [LARGE SCALE GENOMIC DNA]</scope>
    <source>
        <strain evidence="2 3">441</strain>
    </source>
</reference>
<dbReference type="EMBL" id="KN833691">
    <property type="protein sequence ID" value="KIK28861.1"/>
    <property type="molecule type" value="Genomic_DNA"/>
</dbReference>